<dbReference type="InterPro" id="IPR016040">
    <property type="entry name" value="NAD(P)-bd_dom"/>
</dbReference>
<reference evidence="3" key="1">
    <citation type="journal article" date="2019" name="Int. J. Syst. Evol. Microbiol.">
        <title>The Global Catalogue of Microorganisms (GCM) 10K type strain sequencing project: providing services to taxonomists for standard genome sequencing and annotation.</title>
        <authorList>
            <consortium name="The Broad Institute Genomics Platform"/>
            <consortium name="The Broad Institute Genome Sequencing Center for Infectious Disease"/>
            <person name="Wu L."/>
            <person name="Ma J."/>
        </authorList>
    </citation>
    <scope>NUCLEOTIDE SEQUENCE [LARGE SCALE GENOMIC DNA]</scope>
    <source>
        <strain evidence="3">NBRC 108894</strain>
    </source>
</reference>
<comment type="caution">
    <text evidence="2">The sequence shown here is derived from an EMBL/GenBank/DDBJ whole genome shotgun (WGS) entry which is preliminary data.</text>
</comment>
<sequence length="282" mass="29201">MIVITGATGHVGTPLTLQLLDAGEQVRVTTRDADNAAAFAGRAEVAVVDFADPATLEAAFAGADRAYIAAGVSETQAQDEIALIDAATKAGVGYIVKLSVIGAGGDYPVVVQQLNTAIEAHLQESDVAWTIVRPATYFGSIIDLPAGFIEAGAWGGVTDPGTAAFIDTDDVAAFSARLLIDGPTSHAGKIYTITGPQSLSLEQVAAALSAQRGTQITFTQRTEAEQTQLLAGAGVPEAFIGILLGIDKMTRDDIMAEVSPTFSEIVGRAPRPLSAWLAFTVE</sequence>
<dbReference type="InterPro" id="IPR036291">
    <property type="entry name" value="NAD(P)-bd_dom_sf"/>
</dbReference>
<keyword evidence="3" id="KW-1185">Reference proteome</keyword>
<evidence type="ECO:0000313" key="3">
    <source>
        <dbReference type="Proteomes" id="UP001157034"/>
    </source>
</evidence>
<dbReference type="EMBL" id="BSVB01000001">
    <property type="protein sequence ID" value="GMA94720.1"/>
    <property type="molecule type" value="Genomic_DNA"/>
</dbReference>
<dbReference type="Pfam" id="PF13460">
    <property type="entry name" value="NAD_binding_10"/>
    <property type="match status" value="1"/>
</dbReference>
<feature type="domain" description="NAD(P)-binding" evidence="1">
    <location>
        <begin position="6"/>
        <end position="179"/>
    </location>
</feature>
<protein>
    <submittedName>
        <fullName evidence="2">Nucleotide-diphosphate-sugar epimerase</fullName>
    </submittedName>
</protein>
<dbReference type="Gene3D" id="3.90.25.10">
    <property type="entry name" value="UDP-galactose 4-epimerase, domain 1"/>
    <property type="match status" value="1"/>
</dbReference>
<dbReference type="InterPro" id="IPR051604">
    <property type="entry name" value="Ergot_Alk_Oxidoreductase"/>
</dbReference>
<accession>A0ABQ6K6U9</accession>
<dbReference type="RefSeq" id="WP_284253620.1">
    <property type="nucleotide sequence ID" value="NZ_BAAAQO010000002.1"/>
</dbReference>
<evidence type="ECO:0000313" key="2">
    <source>
        <dbReference type="EMBL" id="GMA94720.1"/>
    </source>
</evidence>
<dbReference type="SUPFAM" id="SSF51735">
    <property type="entry name" value="NAD(P)-binding Rossmann-fold domains"/>
    <property type="match status" value="1"/>
</dbReference>
<proteinExistence type="predicted"/>
<dbReference type="Gene3D" id="3.40.50.720">
    <property type="entry name" value="NAD(P)-binding Rossmann-like Domain"/>
    <property type="match status" value="1"/>
</dbReference>
<dbReference type="PANTHER" id="PTHR43162">
    <property type="match status" value="1"/>
</dbReference>
<evidence type="ECO:0000259" key="1">
    <source>
        <dbReference type="Pfam" id="PF13460"/>
    </source>
</evidence>
<organism evidence="2 3">
    <name type="scientific">Pseudolysinimonas kribbensis</name>
    <dbReference type="NCBI Taxonomy" id="433641"/>
    <lineage>
        <taxon>Bacteria</taxon>
        <taxon>Bacillati</taxon>
        <taxon>Actinomycetota</taxon>
        <taxon>Actinomycetes</taxon>
        <taxon>Micrococcales</taxon>
        <taxon>Microbacteriaceae</taxon>
        <taxon>Pseudolysinimonas</taxon>
    </lineage>
</organism>
<dbReference type="Proteomes" id="UP001157034">
    <property type="component" value="Unassembled WGS sequence"/>
</dbReference>
<dbReference type="PANTHER" id="PTHR43162:SF1">
    <property type="entry name" value="PRESTALK A DIFFERENTIATION PROTEIN A"/>
    <property type="match status" value="1"/>
</dbReference>
<name>A0ABQ6K6U9_9MICO</name>
<gene>
    <name evidence="2" type="ORF">GCM10025881_15440</name>
</gene>